<reference evidence="3" key="1">
    <citation type="submission" date="2023-06" db="EMBL/GenBank/DDBJ databases">
        <authorList>
            <consortium name="Lawrence Berkeley National Laboratory"/>
            <person name="Ahrendt S."/>
            <person name="Sahu N."/>
            <person name="Indic B."/>
            <person name="Wong-Bajracharya J."/>
            <person name="Merenyi Z."/>
            <person name="Ke H.-M."/>
            <person name="Monk M."/>
            <person name="Kocsube S."/>
            <person name="Drula E."/>
            <person name="Lipzen A."/>
            <person name="Balint B."/>
            <person name="Henrissat B."/>
            <person name="Andreopoulos B."/>
            <person name="Martin F.M."/>
            <person name="Harder C.B."/>
            <person name="Rigling D."/>
            <person name="Ford K.L."/>
            <person name="Foster G.D."/>
            <person name="Pangilinan J."/>
            <person name="Papanicolaou A."/>
            <person name="Barry K."/>
            <person name="LaButti K."/>
            <person name="Viragh M."/>
            <person name="Koriabine M."/>
            <person name="Yan M."/>
            <person name="Riley R."/>
            <person name="Champramary S."/>
            <person name="Plett K.L."/>
            <person name="Tsai I.J."/>
            <person name="Slot J."/>
            <person name="Sipos G."/>
            <person name="Plett J."/>
            <person name="Nagy L.G."/>
            <person name="Grigoriev I.V."/>
        </authorList>
    </citation>
    <scope>NUCLEOTIDE SEQUENCE</scope>
    <source>
        <strain evidence="3">HWK02</strain>
    </source>
</reference>
<evidence type="ECO:0000313" key="3">
    <source>
        <dbReference type="EMBL" id="KAK0487028.1"/>
    </source>
</evidence>
<keyword evidence="4" id="KW-1185">Reference proteome</keyword>
<sequence>MNAQDQQQHAQLPNLPRADSGPPVSGPPSALTTPALSSQAEFRNKVIEIIAGTANGCLLELGYYPTLHTDMQKLKAQNQSLTNALKEKEAVIFTWQQENRKLWEDNRHLMSLNTDIKSKTAEIDTLKAEIMGKDMTIKELTRQARGVPTREPDAFQNLHREHQALLDKLRTTHNEKVNLEHTIAQMKSMAFGANNQQGVTGLSAVARRNSAPIAQPSQLISMSRRSSHPRPQPMPQQPVHPQAAHILPFSRQHVQNPGLVSGWTANQHPQPMQRASQAIYVPSSIPSQSSNPPLQISTHSLPSSVGPSQMPPTPPMSALPAQLPSSTVPLAMNIPVQPCSSSQSQAPQSQSQTASSMQVPILPERPAPQTQIQNRVVPPTPPVSHKSMSPEAFYETKPVIDLAGNIASNSGTRAESSNPTLKRSASDEPPEPSKRAKLEQMEDPPLTTSVEVPTSHDDDEVVEVDATGLRPISVVVEEMVIPDEADPNIKHCFFLHGMTKVL</sequence>
<dbReference type="Proteomes" id="UP001175228">
    <property type="component" value="Unassembled WGS sequence"/>
</dbReference>
<feature type="region of interest" description="Disordered" evidence="2">
    <location>
        <begin position="407"/>
        <end position="453"/>
    </location>
</feature>
<evidence type="ECO:0000256" key="2">
    <source>
        <dbReference type="SAM" id="MobiDB-lite"/>
    </source>
</evidence>
<protein>
    <submittedName>
        <fullName evidence="3">Uncharacterized protein</fullName>
    </submittedName>
</protein>
<feature type="compositionally biased region" description="Polar residues" evidence="2">
    <location>
        <begin position="407"/>
        <end position="423"/>
    </location>
</feature>
<feature type="region of interest" description="Disordered" evidence="2">
    <location>
        <begin position="283"/>
        <end position="317"/>
    </location>
</feature>
<evidence type="ECO:0000256" key="1">
    <source>
        <dbReference type="SAM" id="Coils"/>
    </source>
</evidence>
<feature type="region of interest" description="Disordered" evidence="2">
    <location>
        <begin position="334"/>
        <end position="390"/>
    </location>
</feature>
<feature type="compositionally biased region" description="Basic and acidic residues" evidence="2">
    <location>
        <begin position="431"/>
        <end position="440"/>
    </location>
</feature>
<feature type="region of interest" description="Disordered" evidence="2">
    <location>
        <begin position="215"/>
        <end position="240"/>
    </location>
</feature>
<dbReference type="EMBL" id="JAUEPU010000043">
    <property type="protein sequence ID" value="KAK0487028.1"/>
    <property type="molecule type" value="Genomic_DNA"/>
</dbReference>
<feature type="compositionally biased region" description="Low complexity" evidence="2">
    <location>
        <begin position="283"/>
        <end position="297"/>
    </location>
</feature>
<keyword evidence="1" id="KW-0175">Coiled coil</keyword>
<gene>
    <name evidence="3" type="ORF">EDD18DRAFT_657929</name>
</gene>
<organism evidence="3 4">
    <name type="scientific">Armillaria luteobubalina</name>
    <dbReference type="NCBI Taxonomy" id="153913"/>
    <lineage>
        <taxon>Eukaryota</taxon>
        <taxon>Fungi</taxon>
        <taxon>Dikarya</taxon>
        <taxon>Basidiomycota</taxon>
        <taxon>Agaricomycotina</taxon>
        <taxon>Agaricomycetes</taxon>
        <taxon>Agaricomycetidae</taxon>
        <taxon>Agaricales</taxon>
        <taxon>Marasmiineae</taxon>
        <taxon>Physalacriaceae</taxon>
        <taxon>Armillaria</taxon>
    </lineage>
</organism>
<feature type="compositionally biased region" description="Low complexity" evidence="2">
    <location>
        <begin position="337"/>
        <end position="358"/>
    </location>
</feature>
<accession>A0AA39PPS4</accession>
<feature type="compositionally biased region" description="Polar residues" evidence="2">
    <location>
        <begin position="298"/>
        <end position="307"/>
    </location>
</feature>
<feature type="coiled-coil region" evidence="1">
    <location>
        <begin position="71"/>
        <end position="143"/>
    </location>
</feature>
<evidence type="ECO:0000313" key="4">
    <source>
        <dbReference type="Proteomes" id="UP001175228"/>
    </source>
</evidence>
<comment type="caution">
    <text evidence="3">The sequence shown here is derived from an EMBL/GenBank/DDBJ whole genome shotgun (WGS) entry which is preliminary data.</text>
</comment>
<feature type="region of interest" description="Disordered" evidence="2">
    <location>
        <begin position="1"/>
        <end position="36"/>
    </location>
</feature>
<proteinExistence type="predicted"/>
<feature type="compositionally biased region" description="Polar residues" evidence="2">
    <location>
        <begin position="1"/>
        <end position="11"/>
    </location>
</feature>
<dbReference type="AlphaFoldDB" id="A0AA39PPS4"/>
<name>A0AA39PPS4_9AGAR</name>